<proteinExistence type="predicted"/>
<organism evidence="3 4">
    <name type="scientific">Blastopirellula marina</name>
    <dbReference type="NCBI Taxonomy" id="124"/>
    <lineage>
        <taxon>Bacteria</taxon>
        <taxon>Pseudomonadati</taxon>
        <taxon>Planctomycetota</taxon>
        <taxon>Planctomycetia</taxon>
        <taxon>Pirellulales</taxon>
        <taxon>Pirellulaceae</taxon>
        <taxon>Blastopirellula</taxon>
    </lineage>
</organism>
<reference evidence="3 4" key="1">
    <citation type="submission" date="2018-02" db="EMBL/GenBank/DDBJ databases">
        <title>Comparative genomes isolates from brazilian mangrove.</title>
        <authorList>
            <person name="Araujo J.E."/>
            <person name="Taketani R.G."/>
            <person name="Silva M.C.P."/>
            <person name="Loureco M.V."/>
            <person name="Andreote F.D."/>
        </authorList>
    </citation>
    <scope>NUCLEOTIDE SEQUENCE [LARGE SCALE GENOMIC DNA]</scope>
    <source>
        <strain evidence="3 4">HEX-2 MGV</strain>
    </source>
</reference>
<feature type="domain" description="Cytochrome C Planctomycete-type" evidence="2">
    <location>
        <begin position="51"/>
        <end position="97"/>
    </location>
</feature>
<dbReference type="AlphaFoldDB" id="A0A2S8F2H0"/>
<feature type="signal peptide" evidence="1">
    <location>
        <begin position="1"/>
        <end position="31"/>
    </location>
</feature>
<evidence type="ECO:0000256" key="1">
    <source>
        <dbReference type="SAM" id="SignalP"/>
    </source>
</evidence>
<dbReference type="EMBL" id="PUIA01000068">
    <property type="protein sequence ID" value="PQO26361.1"/>
    <property type="molecule type" value="Genomic_DNA"/>
</dbReference>
<dbReference type="InterPro" id="IPR011429">
    <property type="entry name" value="Cyt_c_Planctomycete-type"/>
</dbReference>
<evidence type="ECO:0000259" key="2">
    <source>
        <dbReference type="Pfam" id="PF07635"/>
    </source>
</evidence>
<accession>A0A2S8F2H0</accession>
<dbReference type="Pfam" id="PF07635">
    <property type="entry name" value="PSCyt1"/>
    <property type="match status" value="1"/>
</dbReference>
<name>A0A2S8F2H0_9BACT</name>
<comment type="caution">
    <text evidence="3">The sequence shown here is derived from an EMBL/GenBank/DDBJ whole genome shotgun (WGS) entry which is preliminary data.</text>
</comment>
<evidence type="ECO:0000313" key="4">
    <source>
        <dbReference type="Proteomes" id="UP000240009"/>
    </source>
</evidence>
<evidence type="ECO:0000313" key="3">
    <source>
        <dbReference type="EMBL" id="PQO26361.1"/>
    </source>
</evidence>
<feature type="chain" id="PRO_5015460512" description="Cytochrome C Planctomycete-type domain-containing protein" evidence="1">
    <location>
        <begin position="32"/>
        <end position="111"/>
    </location>
</feature>
<dbReference type="Proteomes" id="UP000240009">
    <property type="component" value="Unassembled WGS sequence"/>
</dbReference>
<protein>
    <recommendedName>
        <fullName evidence="2">Cytochrome C Planctomycete-type domain-containing protein</fullName>
    </recommendedName>
</protein>
<keyword evidence="1" id="KW-0732">Signal</keyword>
<sequence>MRSKQKIRQPAKTLWLTALIVLLAGSQLVEAEPKASIPVPLEVQGALKKYCNDCHGEDASEGGVRLDNLHQLDVESELSLMNRVQDQLFFGLMPPEDSGQLPQRTPKLLAG</sequence>
<gene>
    <name evidence="3" type="ORF">C5Y96_20195</name>
</gene>